<protein>
    <submittedName>
        <fullName evidence="1">Uncharacterized protein</fullName>
    </submittedName>
</protein>
<reference evidence="1" key="1">
    <citation type="submission" date="2014-09" db="EMBL/GenBank/DDBJ databases">
        <authorList>
            <person name="Magalhaes I.L.F."/>
            <person name="Oliveira U."/>
            <person name="Santos F.R."/>
            <person name="Vidigal T.H.D.A."/>
            <person name="Brescovit A.D."/>
            <person name="Santos A.J."/>
        </authorList>
    </citation>
    <scope>NUCLEOTIDE SEQUENCE</scope>
    <source>
        <tissue evidence="1">Shoot tissue taken approximately 20 cm above the soil surface</tissue>
    </source>
</reference>
<name>A0A0A9EUG9_ARUDO</name>
<reference evidence="1" key="2">
    <citation type="journal article" date="2015" name="Data Brief">
        <title>Shoot transcriptome of the giant reed, Arundo donax.</title>
        <authorList>
            <person name="Barrero R.A."/>
            <person name="Guerrero F.D."/>
            <person name="Moolhuijzen P."/>
            <person name="Goolsby J.A."/>
            <person name="Tidwell J."/>
            <person name="Bellgard S.E."/>
            <person name="Bellgard M.I."/>
        </authorList>
    </citation>
    <scope>NUCLEOTIDE SEQUENCE</scope>
    <source>
        <tissue evidence="1">Shoot tissue taken approximately 20 cm above the soil surface</tissue>
    </source>
</reference>
<sequence>MERWSGPAARRATRHQARP</sequence>
<organism evidence="1">
    <name type="scientific">Arundo donax</name>
    <name type="common">Giant reed</name>
    <name type="synonym">Donax arundinaceus</name>
    <dbReference type="NCBI Taxonomy" id="35708"/>
    <lineage>
        <taxon>Eukaryota</taxon>
        <taxon>Viridiplantae</taxon>
        <taxon>Streptophyta</taxon>
        <taxon>Embryophyta</taxon>
        <taxon>Tracheophyta</taxon>
        <taxon>Spermatophyta</taxon>
        <taxon>Magnoliopsida</taxon>
        <taxon>Liliopsida</taxon>
        <taxon>Poales</taxon>
        <taxon>Poaceae</taxon>
        <taxon>PACMAD clade</taxon>
        <taxon>Arundinoideae</taxon>
        <taxon>Arundineae</taxon>
        <taxon>Arundo</taxon>
    </lineage>
</organism>
<evidence type="ECO:0000313" key="1">
    <source>
        <dbReference type="EMBL" id="JAD99667.1"/>
    </source>
</evidence>
<accession>A0A0A9EUG9</accession>
<dbReference type="EMBL" id="GBRH01198228">
    <property type="protein sequence ID" value="JAD99667.1"/>
    <property type="molecule type" value="Transcribed_RNA"/>
</dbReference>
<proteinExistence type="predicted"/>
<dbReference type="AlphaFoldDB" id="A0A0A9EUG9"/>